<gene>
    <name evidence="2" type="ORF">EPI10_028392</name>
</gene>
<keyword evidence="3" id="KW-1185">Reference proteome</keyword>
<proteinExistence type="predicted"/>
<name>A0A5B6UYZ0_9ROSI</name>
<dbReference type="Proteomes" id="UP000325315">
    <property type="component" value="Unassembled WGS sequence"/>
</dbReference>
<dbReference type="AlphaFoldDB" id="A0A5B6UYZ0"/>
<dbReference type="InterPro" id="IPR012337">
    <property type="entry name" value="RNaseH-like_sf"/>
</dbReference>
<comment type="caution">
    <text evidence="2">The sequence shown here is derived from an EMBL/GenBank/DDBJ whole genome shotgun (WGS) entry which is preliminary data.</text>
</comment>
<accession>A0A5B6UYZ0</accession>
<feature type="domain" description="Integrase zinc-binding" evidence="1">
    <location>
        <begin position="64"/>
        <end position="121"/>
    </location>
</feature>
<dbReference type="InterPro" id="IPR041588">
    <property type="entry name" value="Integrase_H2C2"/>
</dbReference>
<evidence type="ECO:0000313" key="2">
    <source>
        <dbReference type="EMBL" id="KAA3461852.1"/>
    </source>
</evidence>
<dbReference type="PANTHER" id="PTHR45835">
    <property type="entry name" value="YALI0A06105P"/>
    <property type="match status" value="1"/>
</dbReference>
<dbReference type="SUPFAM" id="SSF53098">
    <property type="entry name" value="Ribonuclease H-like"/>
    <property type="match status" value="1"/>
</dbReference>
<evidence type="ECO:0000259" key="1">
    <source>
        <dbReference type="Pfam" id="PF17921"/>
    </source>
</evidence>
<dbReference type="Pfam" id="PF17921">
    <property type="entry name" value="Integrase_H2C2"/>
    <property type="match status" value="1"/>
</dbReference>
<dbReference type="Gene3D" id="1.10.340.70">
    <property type="match status" value="1"/>
</dbReference>
<organism evidence="2 3">
    <name type="scientific">Gossypium australe</name>
    <dbReference type="NCBI Taxonomy" id="47621"/>
    <lineage>
        <taxon>Eukaryota</taxon>
        <taxon>Viridiplantae</taxon>
        <taxon>Streptophyta</taxon>
        <taxon>Embryophyta</taxon>
        <taxon>Tracheophyta</taxon>
        <taxon>Spermatophyta</taxon>
        <taxon>Magnoliopsida</taxon>
        <taxon>eudicotyledons</taxon>
        <taxon>Gunneridae</taxon>
        <taxon>Pentapetalae</taxon>
        <taxon>rosids</taxon>
        <taxon>malvids</taxon>
        <taxon>Malvales</taxon>
        <taxon>Malvaceae</taxon>
        <taxon>Malvoideae</taxon>
        <taxon>Gossypium</taxon>
    </lineage>
</organism>
<evidence type="ECO:0000313" key="3">
    <source>
        <dbReference type="Proteomes" id="UP000325315"/>
    </source>
</evidence>
<dbReference type="OrthoDB" id="415724at2759"/>
<sequence>MNTQLTLSNDGSFLAELKAKPIFLQQICEAQNVIVICKLKENNAILIESDDCLMFRDRIFVPKNSELIKKILHKAHSGCLSVHPGSIKMYNALKQLYWWSDMKRNTSEFVARCLVCQQIKAKHQVPSGLLQPVMIPEWRWDRVTLDFVSGLPFSSKKKDINEINTLHPVHTDYSLDRLVELYIAGIVRLYGVPVLIISDRDLRFTLRFWKKLQEEHEVEF</sequence>
<protein>
    <submittedName>
        <fullName evidence="2">Retrotransposable element Tf2</fullName>
    </submittedName>
</protein>
<dbReference type="EMBL" id="SMMG02000009">
    <property type="protein sequence ID" value="KAA3461852.1"/>
    <property type="molecule type" value="Genomic_DNA"/>
</dbReference>
<dbReference type="PANTHER" id="PTHR45835:SF99">
    <property type="entry name" value="CHROMO DOMAIN-CONTAINING PROTEIN-RELATED"/>
    <property type="match status" value="1"/>
</dbReference>
<reference evidence="3" key="1">
    <citation type="journal article" date="2019" name="Plant Biotechnol. J.">
        <title>Genome sequencing of the Australian wild diploid species Gossypium australe highlights disease resistance and delayed gland morphogenesis.</title>
        <authorList>
            <person name="Cai Y."/>
            <person name="Cai X."/>
            <person name="Wang Q."/>
            <person name="Wang P."/>
            <person name="Zhang Y."/>
            <person name="Cai C."/>
            <person name="Xu Y."/>
            <person name="Wang K."/>
            <person name="Zhou Z."/>
            <person name="Wang C."/>
            <person name="Geng S."/>
            <person name="Li B."/>
            <person name="Dong Q."/>
            <person name="Hou Y."/>
            <person name="Wang H."/>
            <person name="Ai P."/>
            <person name="Liu Z."/>
            <person name="Yi F."/>
            <person name="Sun M."/>
            <person name="An G."/>
            <person name="Cheng J."/>
            <person name="Zhang Y."/>
            <person name="Shi Q."/>
            <person name="Xie Y."/>
            <person name="Shi X."/>
            <person name="Chang Y."/>
            <person name="Huang F."/>
            <person name="Chen Y."/>
            <person name="Hong S."/>
            <person name="Mi L."/>
            <person name="Sun Q."/>
            <person name="Zhang L."/>
            <person name="Zhou B."/>
            <person name="Peng R."/>
            <person name="Zhang X."/>
            <person name="Liu F."/>
        </authorList>
    </citation>
    <scope>NUCLEOTIDE SEQUENCE [LARGE SCALE GENOMIC DNA]</scope>
    <source>
        <strain evidence="3">cv. PA1801</strain>
    </source>
</reference>